<organism evidence="2">
    <name type="scientific">hydrothermal vent metagenome</name>
    <dbReference type="NCBI Taxonomy" id="652676"/>
    <lineage>
        <taxon>unclassified sequences</taxon>
        <taxon>metagenomes</taxon>
        <taxon>ecological metagenomes</taxon>
    </lineage>
</organism>
<sequence length="166" mass="19116">MKKAVLSLCLALSTSFLLAGGDLSPVEPVEAGKVCHQDLTYVEEDVNLMWQDQQYTDAEDSAVARTHNSGKAGTWNHAMSYCRSLYYAGYSDWRLPTSDELQHVHRIDGQVFTHFRDKDFWTSTPTTENKYYVVYPADAYIYKRYRSETNFIRCVRCTGENNKETN</sequence>
<name>A0A1W1EDN8_9ZZZZ</name>
<protein>
    <recommendedName>
        <fullName evidence="1">Lcl C-terminal domain-containing protein</fullName>
    </recommendedName>
</protein>
<proteinExistence type="predicted"/>
<evidence type="ECO:0000313" key="2">
    <source>
        <dbReference type="EMBL" id="SFZ98165.1"/>
    </source>
</evidence>
<reference evidence="2" key="1">
    <citation type="submission" date="2016-10" db="EMBL/GenBank/DDBJ databases">
        <authorList>
            <person name="de Groot N.N."/>
        </authorList>
    </citation>
    <scope>NUCLEOTIDE SEQUENCE</scope>
</reference>
<feature type="domain" description="Lcl C-terminal" evidence="1">
    <location>
        <begin position="45"/>
        <end position="156"/>
    </location>
</feature>
<dbReference type="Pfam" id="PF07603">
    <property type="entry name" value="Lcl_C"/>
    <property type="match status" value="1"/>
</dbReference>
<evidence type="ECO:0000259" key="1">
    <source>
        <dbReference type="Pfam" id="PF07603"/>
    </source>
</evidence>
<dbReference type="InterPro" id="IPR011460">
    <property type="entry name" value="Lcl_C"/>
</dbReference>
<accession>A0A1W1EDN8</accession>
<gene>
    <name evidence="2" type="ORF">MNB_SV-5-722</name>
</gene>
<dbReference type="EMBL" id="FPKX01000035">
    <property type="protein sequence ID" value="SFZ98165.1"/>
    <property type="molecule type" value="Genomic_DNA"/>
</dbReference>
<dbReference type="AlphaFoldDB" id="A0A1W1EDN8"/>